<gene>
    <name evidence="1" type="ORF">F4562_004702</name>
</gene>
<reference evidence="1 2" key="1">
    <citation type="submission" date="2020-08" db="EMBL/GenBank/DDBJ databases">
        <title>Sequencing the genomes of 1000 actinobacteria strains.</title>
        <authorList>
            <person name="Klenk H.-P."/>
        </authorList>
    </citation>
    <scope>NUCLEOTIDE SEQUENCE [LARGE SCALE GENOMIC DNA]</scope>
    <source>
        <strain evidence="1 2">DSM 46887</strain>
    </source>
</reference>
<evidence type="ECO:0000313" key="2">
    <source>
        <dbReference type="Proteomes" id="UP000540685"/>
    </source>
</evidence>
<dbReference type="AlphaFoldDB" id="A0A7W9IJ30"/>
<evidence type="ECO:0000313" key="1">
    <source>
        <dbReference type="EMBL" id="MBB5821640.1"/>
    </source>
</evidence>
<dbReference type="Gene3D" id="3.40.50.150">
    <property type="entry name" value="Vaccinia Virus protein VP39"/>
    <property type="match status" value="1"/>
</dbReference>
<dbReference type="GO" id="GO:0032259">
    <property type="term" value="P:methylation"/>
    <property type="evidence" value="ECO:0007669"/>
    <property type="project" value="UniProtKB-KW"/>
</dbReference>
<dbReference type="RefSeq" id="WP_184541150.1">
    <property type="nucleotide sequence ID" value="NZ_JACHMP010000001.1"/>
</dbReference>
<organism evidence="1 2">
    <name type="scientific">Streptosporangium becharense</name>
    <dbReference type="NCBI Taxonomy" id="1816182"/>
    <lineage>
        <taxon>Bacteria</taxon>
        <taxon>Bacillati</taxon>
        <taxon>Actinomycetota</taxon>
        <taxon>Actinomycetes</taxon>
        <taxon>Streptosporangiales</taxon>
        <taxon>Streptosporangiaceae</taxon>
        <taxon>Streptosporangium</taxon>
    </lineage>
</organism>
<proteinExistence type="predicted"/>
<dbReference type="InterPro" id="IPR029063">
    <property type="entry name" value="SAM-dependent_MTases_sf"/>
</dbReference>
<name>A0A7W9IJ30_9ACTN</name>
<protein>
    <submittedName>
        <fullName evidence="1">SAM-dependent methyltransferase</fullName>
    </submittedName>
</protein>
<dbReference type="EMBL" id="JACHMP010000001">
    <property type="protein sequence ID" value="MBB5821640.1"/>
    <property type="molecule type" value="Genomic_DNA"/>
</dbReference>
<sequence>MTYDLAYEDSVKEYFADKAEEYDLVDQQEYWNLSDRLLWSVFSRTLDELPEDFRFLDAGGGTGRWSSKILEAYPKARGVLFDLSVEMSQKAREKAERNGWSDRFEVVNGRLEEIDCSPVTGPFDIVFNFHNVLGFVQDVEDVLRRLSTLVAPGGYLLSFVPNRYHVMFFNIMTRQLDEAEHPTVSRRGRFTTTMPHMHVFTPAQLENVYRRLDLEPVLTTGFPNLIYPGYQETQLRGQTETLASILGDADSFERIYRLERAVLEEPGIAPRSNNLYVLGRKLAR</sequence>
<keyword evidence="1" id="KW-0808">Transferase</keyword>
<dbReference type="GO" id="GO:0008168">
    <property type="term" value="F:methyltransferase activity"/>
    <property type="evidence" value="ECO:0007669"/>
    <property type="project" value="UniProtKB-KW"/>
</dbReference>
<dbReference type="Pfam" id="PF13489">
    <property type="entry name" value="Methyltransf_23"/>
    <property type="match status" value="1"/>
</dbReference>
<dbReference type="SUPFAM" id="SSF53335">
    <property type="entry name" value="S-adenosyl-L-methionine-dependent methyltransferases"/>
    <property type="match status" value="1"/>
</dbReference>
<dbReference type="PANTHER" id="PTHR43861">
    <property type="entry name" value="TRANS-ACONITATE 2-METHYLTRANSFERASE-RELATED"/>
    <property type="match status" value="1"/>
</dbReference>
<keyword evidence="1" id="KW-0489">Methyltransferase</keyword>
<dbReference type="CDD" id="cd02440">
    <property type="entry name" value="AdoMet_MTases"/>
    <property type="match status" value="1"/>
</dbReference>
<accession>A0A7W9IJ30</accession>
<comment type="caution">
    <text evidence="1">The sequence shown here is derived from an EMBL/GenBank/DDBJ whole genome shotgun (WGS) entry which is preliminary data.</text>
</comment>
<dbReference type="Proteomes" id="UP000540685">
    <property type="component" value="Unassembled WGS sequence"/>
</dbReference>
<keyword evidence="2" id="KW-1185">Reference proteome</keyword>